<protein>
    <submittedName>
        <fullName evidence="8">Aldo/keto reductase</fullName>
    </submittedName>
</protein>
<sequence>METISSSVVTLTNGIEMPWIGLGVYQAEEGKEVETAVKTAIDAGYRSIDTATLYGNEEGVGKAIKDSGVSERELFITTKVWNDDHGFDNTLAAFEKSRRKLGVEQIDLYLIHWPVPGLYKETWRALEELYKEGKVRAIGVSNFMQHHLEDLIKDAEINPMVNQVEFHPRLYQKDLQQYCQNHHIQLEAWRPLGKGDLLNHEVVTRIADKHGKTPAQVLIRWCYENKVVTIPKSVTPERIRSNARIFDFSLDSEDMEAISSINENKRYGYHPDEFPY</sequence>
<dbReference type="InterPro" id="IPR018170">
    <property type="entry name" value="Aldo/ket_reductase_CS"/>
</dbReference>
<dbReference type="PROSITE" id="PS00798">
    <property type="entry name" value="ALDOKETO_REDUCTASE_1"/>
    <property type="match status" value="1"/>
</dbReference>
<dbReference type="STRING" id="930128.SAMN05192532_102681"/>
<comment type="similarity">
    <text evidence="1">Belongs to the aldo/keto reductase family.</text>
</comment>
<evidence type="ECO:0000259" key="7">
    <source>
        <dbReference type="Pfam" id="PF00248"/>
    </source>
</evidence>
<evidence type="ECO:0000313" key="8">
    <source>
        <dbReference type="EMBL" id="SFE62875.1"/>
    </source>
</evidence>
<evidence type="ECO:0000256" key="4">
    <source>
        <dbReference type="PIRSR" id="PIRSR000097-1"/>
    </source>
</evidence>
<dbReference type="InterPro" id="IPR036812">
    <property type="entry name" value="NAD(P)_OxRdtase_dom_sf"/>
</dbReference>
<evidence type="ECO:0000256" key="2">
    <source>
        <dbReference type="ARBA" id="ARBA00022857"/>
    </source>
</evidence>
<dbReference type="InterPro" id="IPR020471">
    <property type="entry name" value="AKR"/>
</dbReference>
<dbReference type="PIRSF" id="PIRSF000097">
    <property type="entry name" value="AKR"/>
    <property type="match status" value="1"/>
</dbReference>
<accession>A0A1I2C3T3</accession>
<dbReference type="PANTHER" id="PTHR43827">
    <property type="entry name" value="2,5-DIKETO-D-GLUCONIC ACID REDUCTASE"/>
    <property type="match status" value="1"/>
</dbReference>
<dbReference type="OrthoDB" id="9804790at2"/>
<keyword evidence="3" id="KW-0560">Oxidoreductase</keyword>
<dbReference type="PRINTS" id="PR00069">
    <property type="entry name" value="ALDKETRDTASE"/>
</dbReference>
<organism evidence="8 9">
    <name type="scientific">Alteribacillus iranensis</name>
    <dbReference type="NCBI Taxonomy" id="930128"/>
    <lineage>
        <taxon>Bacteria</taxon>
        <taxon>Bacillati</taxon>
        <taxon>Bacillota</taxon>
        <taxon>Bacilli</taxon>
        <taxon>Bacillales</taxon>
        <taxon>Bacillaceae</taxon>
        <taxon>Alteribacillus</taxon>
    </lineage>
</organism>
<dbReference type="RefSeq" id="WP_091659576.1">
    <property type="nucleotide sequence ID" value="NZ_FONT01000002.1"/>
</dbReference>
<name>A0A1I2C3T3_9BACI</name>
<keyword evidence="2" id="KW-0521">NADP</keyword>
<feature type="binding site" evidence="5">
    <location>
        <position position="112"/>
    </location>
    <ligand>
        <name>substrate</name>
    </ligand>
</feature>
<reference evidence="8 9" key="1">
    <citation type="submission" date="2016-10" db="EMBL/GenBank/DDBJ databases">
        <authorList>
            <person name="de Groot N.N."/>
        </authorList>
    </citation>
    <scope>NUCLEOTIDE SEQUENCE [LARGE SCALE GENOMIC DNA]</scope>
    <source>
        <strain evidence="8 9">DSM 23995</strain>
    </source>
</reference>
<dbReference type="FunFam" id="3.20.20.100:FF:000015">
    <property type="entry name" value="Oxidoreductase, aldo/keto reductase family"/>
    <property type="match status" value="1"/>
</dbReference>
<dbReference type="SUPFAM" id="SSF51430">
    <property type="entry name" value="NAD(P)-linked oxidoreductase"/>
    <property type="match status" value="1"/>
</dbReference>
<dbReference type="GO" id="GO:0016616">
    <property type="term" value="F:oxidoreductase activity, acting on the CH-OH group of donors, NAD or NADP as acceptor"/>
    <property type="evidence" value="ECO:0007669"/>
    <property type="project" value="UniProtKB-ARBA"/>
</dbReference>
<evidence type="ECO:0000256" key="1">
    <source>
        <dbReference type="ARBA" id="ARBA00007905"/>
    </source>
</evidence>
<dbReference type="Proteomes" id="UP000199516">
    <property type="component" value="Unassembled WGS sequence"/>
</dbReference>
<dbReference type="PROSITE" id="PS00062">
    <property type="entry name" value="ALDOKETO_REDUCTASE_2"/>
    <property type="match status" value="1"/>
</dbReference>
<evidence type="ECO:0000256" key="5">
    <source>
        <dbReference type="PIRSR" id="PIRSR000097-2"/>
    </source>
</evidence>
<dbReference type="EMBL" id="FONT01000002">
    <property type="protein sequence ID" value="SFE62875.1"/>
    <property type="molecule type" value="Genomic_DNA"/>
</dbReference>
<dbReference type="Pfam" id="PF00248">
    <property type="entry name" value="Aldo_ket_red"/>
    <property type="match status" value="1"/>
</dbReference>
<dbReference type="AlphaFoldDB" id="A0A1I2C3T3"/>
<evidence type="ECO:0000313" key="9">
    <source>
        <dbReference type="Proteomes" id="UP000199516"/>
    </source>
</evidence>
<keyword evidence="9" id="KW-1185">Reference proteome</keyword>
<dbReference type="Gene3D" id="3.20.20.100">
    <property type="entry name" value="NADP-dependent oxidoreductase domain"/>
    <property type="match status" value="1"/>
</dbReference>
<evidence type="ECO:0000256" key="3">
    <source>
        <dbReference type="ARBA" id="ARBA00023002"/>
    </source>
</evidence>
<proteinExistence type="inferred from homology"/>
<feature type="domain" description="NADP-dependent oxidoreductase" evidence="7">
    <location>
        <begin position="21"/>
        <end position="263"/>
    </location>
</feature>
<feature type="site" description="Lowers pKa of active site Tyr" evidence="6">
    <location>
        <position position="79"/>
    </location>
</feature>
<dbReference type="PANTHER" id="PTHR43827:SF3">
    <property type="entry name" value="NADP-DEPENDENT OXIDOREDUCTASE DOMAIN-CONTAINING PROTEIN"/>
    <property type="match status" value="1"/>
</dbReference>
<feature type="active site" description="Proton donor" evidence="4">
    <location>
        <position position="54"/>
    </location>
</feature>
<evidence type="ECO:0000256" key="6">
    <source>
        <dbReference type="PIRSR" id="PIRSR000097-3"/>
    </source>
</evidence>
<gene>
    <name evidence="8" type="ORF">SAMN05192532_102681</name>
</gene>
<dbReference type="InterPro" id="IPR023210">
    <property type="entry name" value="NADP_OxRdtase_dom"/>
</dbReference>